<dbReference type="RefSeq" id="WP_134118852.1">
    <property type="nucleotide sequence ID" value="NZ_SOEG01000043.1"/>
</dbReference>
<evidence type="ECO:0000256" key="2">
    <source>
        <dbReference type="SAM" id="SignalP"/>
    </source>
</evidence>
<protein>
    <submittedName>
        <fullName evidence="3">Uncharacterized protein</fullName>
    </submittedName>
</protein>
<sequence length="217" mass="25050">MKKRFIFFIILILLLSLAVGCPDKSTNPKAGDEKGEVGEYSLQNEEESDKESKKNQENILKDKEGREGEYSLQADKNMNNKEGVASMEKGEIISQDKNYKINRGQSANFKFDDEIAVKYAVIALEEFDQVSNSDRMENFDLTRPTVHSVLAKNKDHQNRKVVLVVFPHKTKNNHLAMVYLFLDQDGYFKLKERGYTTAKSEELIKRVDQEDFWVNDI</sequence>
<proteinExistence type="predicted"/>
<organism evidence="3 4">
    <name type="scientific">Orenia marismortui</name>
    <dbReference type="NCBI Taxonomy" id="46469"/>
    <lineage>
        <taxon>Bacteria</taxon>
        <taxon>Bacillati</taxon>
        <taxon>Bacillota</taxon>
        <taxon>Clostridia</taxon>
        <taxon>Halanaerobiales</taxon>
        <taxon>Halobacteroidaceae</taxon>
        <taxon>Orenia</taxon>
    </lineage>
</organism>
<reference evidence="3 4" key="1">
    <citation type="submission" date="2019-03" db="EMBL/GenBank/DDBJ databases">
        <title>Subsurface microbial communities from deep shales in Ohio and West Virginia, USA.</title>
        <authorList>
            <person name="Wrighton K."/>
        </authorList>
    </citation>
    <scope>NUCLEOTIDE SEQUENCE [LARGE SCALE GENOMIC DNA]</scope>
    <source>
        <strain evidence="3 4">MSL 6dP</strain>
    </source>
</reference>
<gene>
    <name evidence="3" type="ORF">C7959_14322</name>
</gene>
<feature type="compositionally biased region" description="Basic and acidic residues" evidence="1">
    <location>
        <begin position="50"/>
        <end position="69"/>
    </location>
</feature>
<feature type="signal peptide" evidence="2">
    <location>
        <begin position="1"/>
        <end position="18"/>
    </location>
</feature>
<keyword evidence="2" id="KW-0732">Signal</keyword>
<dbReference type="AlphaFoldDB" id="A0A4R8GIV7"/>
<name>A0A4R8GIV7_9FIRM</name>
<dbReference type="PROSITE" id="PS51257">
    <property type="entry name" value="PROKAR_LIPOPROTEIN"/>
    <property type="match status" value="1"/>
</dbReference>
<evidence type="ECO:0000256" key="1">
    <source>
        <dbReference type="SAM" id="MobiDB-lite"/>
    </source>
</evidence>
<keyword evidence="4" id="KW-1185">Reference proteome</keyword>
<dbReference type="EMBL" id="SOEG01000043">
    <property type="protein sequence ID" value="TDX45532.1"/>
    <property type="molecule type" value="Genomic_DNA"/>
</dbReference>
<feature type="region of interest" description="Disordered" evidence="1">
    <location>
        <begin position="25"/>
        <end position="69"/>
    </location>
</feature>
<feature type="chain" id="PRO_5038777866" evidence="2">
    <location>
        <begin position="19"/>
        <end position="217"/>
    </location>
</feature>
<evidence type="ECO:0000313" key="4">
    <source>
        <dbReference type="Proteomes" id="UP000295832"/>
    </source>
</evidence>
<dbReference type="Proteomes" id="UP000295832">
    <property type="component" value="Unassembled WGS sequence"/>
</dbReference>
<evidence type="ECO:0000313" key="3">
    <source>
        <dbReference type="EMBL" id="TDX45532.1"/>
    </source>
</evidence>
<comment type="caution">
    <text evidence="3">The sequence shown here is derived from an EMBL/GenBank/DDBJ whole genome shotgun (WGS) entry which is preliminary data.</text>
</comment>
<accession>A0A4R8GIV7</accession>